<keyword evidence="2" id="KW-0548">Nucleotidyltransferase</keyword>
<dbReference type="CDD" id="cd22390">
    <property type="entry name" value="KH-I_Dim2p_like_rpt2"/>
    <property type="match status" value="1"/>
</dbReference>
<dbReference type="FunFam" id="3.30.1370.10:FF:000001">
    <property type="entry name" value="Polyribonucleotide nucleotidyltransferase"/>
    <property type="match status" value="1"/>
</dbReference>
<evidence type="ECO:0000256" key="3">
    <source>
        <dbReference type="ARBA" id="ARBA00022884"/>
    </source>
</evidence>
<sequence length="194" mass="21901">MVMNFSDVTMHGNVETVKIPKDRIGVLIGKKGETKKMIEEELGVELEISEDGDVTIYSTEKQKDALATWKARDIVRAIGRGFSPENALKLLSDEYVLEIIDITEYASSENALRRLKGRVIGSGGKSRKYIEDLTGARVSVFGKTVAILGEFDSVQVAKEAVEMILKGSSHAKMYKFLERERQKIKRKEFELWKK</sequence>
<dbReference type="PANTHER" id="PTHR12826">
    <property type="entry name" value="RIBONUCLEASE Y"/>
    <property type="match status" value="1"/>
</dbReference>
<dbReference type="InterPro" id="IPR036612">
    <property type="entry name" value="KH_dom_type_1_sf"/>
</dbReference>
<accession>H1KZJ2</accession>
<dbReference type="InterPro" id="IPR004087">
    <property type="entry name" value="KH_dom"/>
</dbReference>
<dbReference type="PANTHER" id="PTHR12826:SF13">
    <property type="entry name" value="RNA-BINDING PROTEIN PNO1"/>
    <property type="match status" value="1"/>
</dbReference>
<dbReference type="EMBL" id="AGJL01000029">
    <property type="protein sequence ID" value="EHP85885.1"/>
    <property type="molecule type" value="Genomic_DNA"/>
</dbReference>
<dbReference type="SUPFAM" id="SSF54791">
    <property type="entry name" value="Eukaryotic type KH-domain (KH-domain type I)"/>
    <property type="match status" value="2"/>
</dbReference>
<proteinExistence type="predicted"/>
<organism evidence="6 7">
    <name type="scientific">Methanotorris formicicus Mc-S-70</name>
    <dbReference type="NCBI Taxonomy" id="647171"/>
    <lineage>
        <taxon>Archaea</taxon>
        <taxon>Methanobacteriati</taxon>
        <taxon>Methanobacteriota</taxon>
        <taxon>Methanomada group</taxon>
        <taxon>Methanococci</taxon>
        <taxon>Methanococcales</taxon>
        <taxon>Methanocaldococcaceae</taxon>
        <taxon>Methanotorris</taxon>
    </lineage>
</organism>
<dbReference type="GO" id="GO:0003723">
    <property type="term" value="F:RNA binding"/>
    <property type="evidence" value="ECO:0007669"/>
    <property type="project" value="UniProtKB-UniRule"/>
</dbReference>
<evidence type="ECO:0000256" key="4">
    <source>
        <dbReference type="PROSITE-ProRule" id="PRU00117"/>
    </source>
</evidence>
<dbReference type="CDD" id="cd22389">
    <property type="entry name" value="KH-I_Dim2p_like_rpt1"/>
    <property type="match status" value="1"/>
</dbReference>
<keyword evidence="7" id="KW-1185">Reference proteome</keyword>
<dbReference type="Proteomes" id="UP000003706">
    <property type="component" value="Unassembled WGS sequence"/>
</dbReference>
<dbReference type="PATRIC" id="fig|647171.4.peg.1192"/>
<dbReference type="Gene3D" id="3.30.1370.10">
    <property type="entry name" value="K Homology domain, type 1"/>
    <property type="match status" value="2"/>
</dbReference>
<evidence type="ECO:0000313" key="7">
    <source>
        <dbReference type="Proteomes" id="UP000003706"/>
    </source>
</evidence>
<evidence type="ECO:0000256" key="2">
    <source>
        <dbReference type="ARBA" id="ARBA00022695"/>
    </source>
</evidence>
<feature type="domain" description="K Homology" evidence="5">
    <location>
        <begin position="11"/>
        <end position="80"/>
    </location>
</feature>
<evidence type="ECO:0000256" key="1">
    <source>
        <dbReference type="ARBA" id="ARBA00022679"/>
    </source>
</evidence>
<dbReference type="FunFam" id="3.30.1370.10:FF:000076">
    <property type="entry name" value="KH domain protein"/>
    <property type="match status" value="1"/>
</dbReference>
<dbReference type="Pfam" id="PF22891">
    <property type="entry name" value="KH_PNO1_2nd"/>
    <property type="match status" value="1"/>
</dbReference>
<dbReference type="InterPro" id="IPR004088">
    <property type="entry name" value="KH_dom_type_1"/>
</dbReference>
<dbReference type="NCBIfam" id="NF010327">
    <property type="entry name" value="PRK13763.1-2"/>
    <property type="match status" value="1"/>
</dbReference>
<dbReference type="RefSeq" id="WP_007044647.1">
    <property type="nucleotide sequence ID" value="NZ_AGJL01000029.1"/>
</dbReference>
<keyword evidence="1" id="KW-0808">Transferase</keyword>
<comment type="caution">
    <text evidence="6">The sequence shown here is derived from an EMBL/GenBank/DDBJ whole genome shotgun (WGS) entry which is preliminary data.</text>
</comment>
<feature type="domain" description="K Homology" evidence="5">
    <location>
        <begin position="94"/>
        <end position="166"/>
    </location>
</feature>
<gene>
    <name evidence="6" type="ORF">MetfoDRAFT_1215</name>
</gene>
<dbReference type="GO" id="GO:0016779">
    <property type="term" value="F:nucleotidyltransferase activity"/>
    <property type="evidence" value="ECO:0007669"/>
    <property type="project" value="UniProtKB-KW"/>
</dbReference>
<dbReference type="NCBIfam" id="TIGR03665">
    <property type="entry name" value="arCOG04150"/>
    <property type="match status" value="1"/>
</dbReference>
<keyword evidence="3 4" id="KW-0694">RNA-binding</keyword>
<dbReference type="InterPro" id="IPR019964">
    <property type="entry name" value="KH_domain_protein_archaea"/>
</dbReference>
<protein>
    <submittedName>
        <fullName evidence="6">KH domain protein</fullName>
    </submittedName>
</protein>
<dbReference type="STRING" id="647171.MetfoDRAFT_1215"/>
<reference evidence="6 7" key="1">
    <citation type="submission" date="2011-09" db="EMBL/GenBank/DDBJ databases">
        <title>The draft genome of Methanotorris formicicus Mc-S-70.</title>
        <authorList>
            <consortium name="US DOE Joint Genome Institute (JGI-PGF)"/>
            <person name="Lucas S."/>
            <person name="Han J."/>
            <person name="Lapidus A."/>
            <person name="Cheng J.-F."/>
            <person name="Goodwin L."/>
            <person name="Pitluck S."/>
            <person name="Peters L."/>
            <person name="Land M.L."/>
            <person name="Hauser L."/>
            <person name="Sieprawska-Lupa M."/>
            <person name="Takai K."/>
            <person name="Miyazaki J."/>
            <person name="Whitman W."/>
            <person name="Woyke T.J."/>
        </authorList>
    </citation>
    <scope>NUCLEOTIDE SEQUENCE [LARGE SCALE GENOMIC DNA]</scope>
    <source>
        <strain evidence="6 7">Mc-S-70</strain>
    </source>
</reference>
<evidence type="ECO:0000313" key="6">
    <source>
        <dbReference type="EMBL" id="EHP85885.1"/>
    </source>
</evidence>
<dbReference type="PROSITE" id="PS50084">
    <property type="entry name" value="KH_TYPE_1"/>
    <property type="match status" value="2"/>
</dbReference>
<dbReference type="Pfam" id="PF00013">
    <property type="entry name" value="KH_1"/>
    <property type="match status" value="1"/>
</dbReference>
<evidence type="ECO:0000259" key="5">
    <source>
        <dbReference type="SMART" id="SM00322"/>
    </source>
</evidence>
<name>H1KZJ2_9EURY</name>
<dbReference type="AlphaFoldDB" id="H1KZJ2"/>
<dbReference type="SMART" id="SM00322">
    <property type="entry name" value="KH"/>
    <property type="match status" value="2"/>
</dbReference>
<dbReference type="InterPro" id="IPR055211">
    <property type="entry name" value="KH_PNO1_2nd"/>
</dbReference>